<dbReference type="InterPro" id="IPR008988">
    <property type="entry name" value="Transcriptional_repressor_C"/>
</dbReference>
<dbReference type="SUPFAM" id="SSF50037">
    <property type="entry name" value="C-terminal domain of transcriptional repressors"/>
    <property type="match status" value="1"/>
</dbReference>
<keyword evidence="3" id="KW-0067">ATP-binding</keyword>
<evidence type="ECO:0000259" key="7">
    <source>
        <dbReference type="PROSITE" id="PS51733"/>
    </source>
</evidence>
<sequence>MAFEAVESTNARALEAALAGDPGPLWVTAERQTSGRGRRGRAWASPSGNLYASLLLLDPAPRELLGNLPLVVAVGVRAGLASLPGVADERVRIKWPNDVLVGGGKCVGILIESESLGAGANAVVIGCGVNVASAPLGAPYTVSSLQGEGSRASVDDVFEHLASGVEEALRRWDRGRGFEAIRRDWIAHAIGIGEACTANLTTRSIEGRFIELDKDGRLVLETGDGIREAISAGDVFFEANRVP</sequence>
<evidence type="ECO:0000256" key="4">
    <source>
        <dbReference type="ARBA" id="ARBA00023267"/>
    </source>
</evidence>
<dbReference type="RefSeq" id="WP_209736191.1">
    <property type="nucleotide sequence ID" value="NZ_CP072611.1"/>
</dbReference>
<comment type="catalytic activity">
    <reaction evidence="6">
        <text>biotin + L-lysyl-[protein] + ATP = N(6)-biotinyl-L-lysyl-[protein] + AMP + diphosphate + H(+)</text>
        <dbReference type="Rhea" id="RHEA:11756"/>
        <dbReference type="Rhea" id="RHEA-COMP:9752"/>
        <dbReference type="Rhea" id="RHEA-COMP:10505"/>
        <dbReference type="ChEBI" id="CHEBI:15378"/>
        <dbReference type="ChEBI" id="CHEBI:29969"/>
        <dbReference type="ChEBI" id="CHEBI:30616"/>
        <dbReference type="ChEBI" id="CHEBI:33019"/>
        <dbReference type="ChEBI" id="CHEBI:57586"/>
        <dbReference type="ChEBI" id="CHEBI:83144"/>
        <dbReference type="ChEBI" id="CHEBI:456215"/>
        <dbReference type="EC" id="6.3.4.15"/>
    </reaction>
</comment>
<dbReference type="PANTHER" id="PTHR12835:SF5">
    <property type="entry name" value="BIOTIN--PROTEIN LIGASE"/>
    <property type="match status" value="1"/>
</dbReference>
<dbReference type="EC" id="6.3.4.15" evidence="5"/>
<evidence type="ECO:0000256" key="5">
    <source>
        <dbReference type="ARBA" id="ARBA00024227"/>
    </source>
</evidence>
<protein>
    <recommendedName>
        <fullName evidence="5">biotin--[biotin carboxyl-carrier protein] ligase</fullName>
        <ecNumber evidence="5">6.3.4.15</ecNumber>
    </recommendedName>
</protein>
<dbReference type="EMBL" id="JBHUIJ010000002">
    <property type="protein sequence ID" value="MFD2235855.1"/>
    <property type="molecule type" value="Genomic_DNA"/>
</dbReference>
<dbReference type="GO" id="GO:0004077">
    <property type="term" value="F:biotin--[biotin carboxyl-carrier protein] ligase activity"/>
    <property type="evidence" value="ECO:0007669"/>
    <property type="project" value="UniProtKB-EC"/>
</dbReference>
<dbReference type="Gene3D" id="3.30.930.10">
    <property type="entry name" value="Bira Bifunctional Protein, Domain 2"/>
    <property type="match status" value="1"/>
</dbReference>
<dbReference type="InterPro" id="IPR045864">
    <property type="entry name" value="aa-tRNA-synth_II/BPL/LPL"/>
</dbReference>
<dbReference type="PANTHER" id="PTHR12835">
    <property type="entry name" value="BIOTIN PROTEIN LIGASE"/>
    <property type="match status" value="1"/>
</dbReference>
<keyword evidence="2" id="KW-0547">Nucleotide-binding</keyword>
<dbReference type="NCBIfam" id="TIGR00121">
    <property type="entry name" value="birA_ligase"/>
    <property type="match status" value="1"/>
</dbReference>
<evidence type="ECO:0000256" key="1">
    <source>
        <dbReference type="ARBA" id="ARBA00022598"/>
    </source>
</evidence>
<organism evidence="8 9">
    <name type="scientific">Aureimonas populi</name>
    <dbReference type="NCBI Taxonomy" id="1701758"/>
    <lineage>
        <taxon>Bacteria</taxon>
        <taxon>Pseudomonadati</taxon>
        <taxon>Pseudomonadota</taxon>
        <taxon>Alphaproteobacteria</taxon>
        <taxon>Hyphomicrobiales</taxon>
        <taxon>Aurantimonadaceae</taxon>
        <taxon>Aureimonas</taxon>
    </lineage>
</organism>
<evidence type="ECO:0000256" key="6">
    <source>
        <dbReference type="ARBA" id="ARBA00047846"/>
    </source>
</evidence>
<dbReference type="Proteomes" id="UP001597371">
    <property type="component" value="Unassembled WGS sequence"/>
</dbReference>
<evidence type="ECO:0000256" key="3">
    <source>
        <dbReference type="ARBA" id="ARBA00022840"/>
    </source>
</evidence>
<dbReference type="InterPro" id="IPR004143">
    <property type="entry name" value="BPL_LPL_catalytic"/>
</dbReference>
<evidence type="ECO:0000313" key="8">
    <source>
        <dbReference type="EMBL" id="MFD2235855.1"/>
    </source>
</evidence>
<dbReference type="InterPro" id="IPR004408">
    <property type="entry name" value="Biotin_CoA_COase_ligase"/>
</dbReference>
<keyword evidence="9" id="KW-1185">Reference proteome</keyword>
<keyword evidence="1 8" id="KW-0436">Ligase</keyword>
<dbReference type="CDD" id="cd16442">
    <property type="entry name" value="BPL"/>
    <property type="match status" value="1"/>
</dbReference>
<dbReference type="SUPFAM" id="SSF55681">
    <property type="entry name" value="Class II aaRS and biotin synthetases"/>
    <property type="match status" value="1"/>
</dbReference>
<proteinExistence type="predicted"/>
<dbReference type="Pfam" id="PF03099">
    <property type="entry name" value="BPL_LplA_LipB"/>
    <property type="match status" value="1"/>
</dbReference>
<name>A0ABW5CIF5_9HYPH</name>
<gene>
    <name evidence="8" type="ORF">ACFSKQ_00050</name>
</gene>
<dbReference type="Pfam" id="PF02237">
    <property type="entry name" value="BPL_C"/>
    <property type="match status" value="1"/>
</dbReference>
<accession>A0ABW5CIF5</accession>
<keyword evidence="4" id="KW-0092">Biotin</keyword>
<feature type="domain" description="BPL/LPL catalytic" evidence="7">
    <location>
        <begin position="1"/>
        <end position="173"/>
    </location>
</feature>
<dbReference type="InterPro" id="IPR003142">
    <property type="entry name" value="BPL_C"/>
</dbReference>
<comment type="caution">
    <text evidence="8">The sequence shown here is derived from an EMBL/GenBank/DDBJ whole genome shotgun (WGS) entry which is preliminary data.</text>
</comment>
<dbReference type="Gene3D" id="2.30.30.100">
    <property type="match status" value="1"/>
</dbReference>
<evidence type="ECO:0000256" key="2">
    <source>
        <dbReference type="ARBA" id="ARBA00022741"/>
    </source>
</evidence>
<reference evidence="9" key="1">
    <citation type="journal article" date="2019" name="Int. J. Syst. Evol. Microbiol.">
        <title>The Global Catalogue of Microorganisms (GCM) 10K type strain sequencing project: providing services to taxonomists for standard genome sequencing and annotation.</title>
        <authorList>
            <consortium name="The Broad Institute Genomics Platform"/>
            <consortium name="The Broad Institute Genome Sequencing Center for Infectious Disease"/>
            <person name="Wu L."/>
            <person name="Ma J."/>
        </authorList>
    </citation>
    <scope>NUCLEOTIDE SEQUENCE [LARGE SCALE GENOMIC DNA]</scope>
    <source>
        <strain evidence="9">ZS-35-S2</strain>
    </source>
</reference>
<evidence type="ECO:0000313" key="9">
    <source>
        <dbReference type="Proteomes" id="UP001597371"/>
    </source>
</evidence>
<dbReference type="PROSITE" id="PS51733">
    <property type="entry name" value="BPL_LPL_CATALYTIC"/>
    <property type="match status" value="1"/>
</dbReference>